<keyword evidence="3" id="KW-1185">Reference proteome</keyword>
<gene>
    <name evidence="2" type="ORF">Tdes44962_MAKER02551</name>
</gene>
<dbReference type="AlphaFoldDB" id="A0A9W7W2T2"/>
<proteinExistence type="predicted"/>
<feature type="chain" id="PRO_5040723032" evidence="1">
    <location>
        <begin position="18"/>
        <end position="110"/>
    </location>
</feature>
<dbReference type="EMBL" id="RIBY02001778">
    <property type="protein sequence ID" value="KAH9828188.1"/>
    <property type="molecule type" value="Genomic_DNA"/>
</dbReference>
<evidence type="ECO:0000313" key="3">
    <source>
        <dbReference type="Proteomes" id="UP001138500"/>
    </source>
</evidence>
<dbReference type="OrthoDB" id="10306480at2759"/>
<protein>
    <submittedName>
        <fullName evidence="2">Uncharacterized protein</fullName>
    </submittedName>
</protein>
<reference evidence="2 3" key="1">
    <citation type="journal article" date="2018" name="IMA Fungus">
        <title>IMA Genome-F 10: Nine draft genome sequences of Claviceps purpurea s.lat., including C. arundinis, C. humidiphila, and C. cf. spartinae, pseudomolecules for the pitch canker pathogen Fusarium circinatum, draft genome of Davidsoniella eucalypti, Grosmannia galeiformis, Quambalaria eucalypti, and Teratosphaeria destructans.</title>
        <authorList>
            <person name="Wingfield B.D."/>
            <person name="Liu M."/>
            <person name="Nguyen H.D."/>
            <person name="Lane F.A."/>
            <person name="Morgan S.W."/>
            <person name="De Vos L."/>
            <person name="Wilken P.M."/>
            <person name="Duong T.A."/>
            <person name="Aylward J."/>
            <person name="Coetzee M.P."/>
            <person name="Dadej K."/>
            <person name="De Beer Z.W."/>
            <person name="Findlay W."/>
            <person name="Havenga M."/>
            <person name="Kolarik M."/>
            <person name="Menzies J.G."/>
            <person name="Naidoo K."/>
            <person name="Pochopski O."/>
            <person name="Shoukouhi P."/>
            <person name="Santana Q.C."/>
            <person name="Seifert K.A."/>
            <person name="Soal N."/>
            <person name="Steenkamp E.T."/>
            <person name="Tatham C.T."/>
            <person name="van der Nest M.A."/>
            <person name="Wingfield M.J."/>
        </authorList>
    </citation>
    <scope>NUCLEOTIDE SEQUENCE [LARGE SCALE GENOMIC DNA]</scope>
    <source>
        <strain evidence="2">CMW44962</strain>
    </source>
</reference>
<name>A0A9W7W2T2_9PEZI</name>
<dbReference type="Proteomes" id="UP001138500">
    <property type="component" value="Unassembled WGS sequence"/>
</dbReference>
<comment type="caution">
    <text evidence="2">The sequence shown here is derived from an EMBL/GenBank/DDBJ whole genome shotgun (WGS) entry which is preliminary data.</text>
</comment>
<accession>A0A9W7W2T2</accession>
<evidence type="ECO:0000313" key="2">
    <source>
        <dbReference type="EMBL" id="KAH9828188.1"/>
    </source>
</evidence>
<feature type="signal peptide" evidence="1">
    <location>
        <begin position="1"/>
        <end position="17"/>
    </location>
</feature>
<organism evidence="2 3">
    <name type="scientific">Teratosphaeria destructans</name>
    <dbReference type="NCBI Taxonomy" id="418781"/>
    <lineage>
        <taxon>Eukaryota</taxon>
        <taxon>Fungi</taxon>
        <taxon>Dikarya</taxon>
        <taxon>Ascomycota</taxon>
        <taxon>Pezizomycotina</taxon>
        <taxon>Dothideomycetes</taxon>
        <taxon>Dothideomycetidae</taxon>
        <taxon>Mycosphaerellales</taxon>
        <taxon>Teratosphaeriaceae</taxon>
        <taxon>Teratosphaeria</taxon>
    </lineage>
</organism>
<reference evidence="2 3" key="2">
    <citation type="journal article" date="2021" name="Curr. Genet.">
        <title>Genetic response to nitrogen starvation in the aggressive Eucalyptus foliar pathogen Teratosphaeria destructans.</title>
        <authorList>
            <person name="Havenga M."/>
            <person name="Wingfield B.D."/>
            <person name="Wingfield M.J."/>
            <person name="Dreyer L.L."/>
            <person name="Roets F."/>
            <person name="Aylward J."/>
        </authorList>
    </citation>
    <scope>NUCLEOTIDE SEQUENCE [LARGE SCALE GENOMIC DNA]</scope>
    <source>
        <strain evidence="2">CMW44962</strain>
    </source>
</reference>
<sequence>MHFFIPANALLVTTVLAIPTPDPDFDTMILTVPFVNDITSTTLAKRDYELKISGTGACLTPPPNNQCLNAYINCWDPTNCNSGGAAACMTAISLPGCEGCKVCQVGCAGC</sequence>
<evidence type="ECO:0000256" key="1">
    <source>
        <dbReference type="SAM" id="SignalP"/>
    </source>
</evidence>
<keyword evidence="1" id="KW-0732">Signal</keyword>